<dbReference type="InterPro" id="IPR016181">
    <property type="entry name" value="Acyl_CoA_acyltransferase"/>
</dbReference>
<dbReference type="CDD" id="cd04301">
    <property type="entry name" value="NAT_SF"/>
    <property type="match status" value="1"/>
</dbReference>
<protein>
    <submittedName>
        <fullName evidence="4">GNAT family N-acetyltransferase</fullName>
    </submittedName>
</protein>
<evidence type="ECO:0000259" key="3">
    <source>
        <dbReference type="PROSITE" id="PS51186"/>
    </source>
</evidence>
<evidence type="ECO:0000313" key="4">
    <source>
        <dbReference type="EMBL" id="MBZ2207444.1"/>
    </source>
</evidence>
<dbReference type="Pfam" id="PF00583">
    <property type="entry name" value="Acetyltransf_1"/>
    <property type="match status" value="1"/>
</dbReference>
<name>A0ABS7SMP1_9BURK</name>
<comment type="caution">
    <text evidence="4">The sequence shown here is derived from an EMBL/GenBank/DDBJ whole genome shotgun (WGS) entry which is preliminary data.</text>
</comment>
<dbReference type="PANTHER" id="PTHR43877">
    <property type="entry name" value="AMINOALKYLPHOSPHONATE N-ACETYLTRANSFERASE-RELATED-RELATED"/>
    <property type="match status" value="1"/>
</dbReference>
<dbReference type="Gene3D" id="3.40.630.30">
    <property type="match status" value="1"/>
</dbReference>
<dbReference type="SUPFAM" id="SSF55729">
    <property type="entry name" value="Acyl-CoA N-acyltransferases (Nat)"/>
    <property type="match status" value="1"/>
</dbReference>
<reference evidence="4 5" key="1">
    <citation type="submission" date="2021-08" db="EMBL/GenBank/DDBJ databases">
        <title>Massilia sp. R798.</title>
        <authorList>
            <person name="Baek J.H."/>
            <person name="Jung H.S."/>
            <person name="Kim K.R."/>
            <person name="Jeon C.O."/>
        </authorList>
    </citation>
    <scope>NUCLEOTIDE SEQUENCE [LARGE SCALE GENOMIC DNA]</scope>
    <source>
        <strain evidence="4 5">R798</strain>
    </source>
</reference>
<evidence type="ECO:0000313" key="5">
    <source>
        <dbReference type="Proteomes" id="UP000809349"/>
    </source>
</evidence>
<dbReference type="EMBL" id="JAFBIL020000003">
    <property type="protein sequence ID" value="MBZ2207444.1"/>
    <property type="molecule type" value="Genomic_DNA"/>
</dbReference>
<accession>A0ABS7SMP1</accession>
<feature type="domain" description="N-acetyltransferase" evidence="3">
    <location>
        <begin position="1"/>
        <end position="172"/>
    </location>
</feature>
<evidence type="ECO:0000256" key="1">
    <source>
        <dbReference type="ARBA" id="ARBA00022679"/>
    </source>
</evidence>
<evidence type="ECO:0000256" key="2">
    <source>
        <dbReference type="ARBA" id="ARBA00023315"/>
    </source>
</evidence>
<dbReference type="InterPro" id="IPR050832">
    <property type="entry name" value="Bact_Acetyltransf"/>
</dbReference>
<dbReference type="InterPro" id="IPR000182">
    <property type="entry name" value="GNAT_dom"/>
</dbReference>
<proteinExistence type="predicted"/>
<organism evidence="4 5">
    <name type="scientific">Massilia soli</name>
    <dbReference type="NCBI Taxonomy" id="2792854"/>
    <lineage>
        <taxon>Bacteria</taxon>
        <taxon>Pseudomonadati</taxon>
        <taxon>Pseudomonadota</taxon>
        <taxon>Betaproteobacteria</taxon>
        <taxon>Burkholderiales</taxon>
        <taxon>Oxalobacteraceae</taxon>
        <taxon>Telluria group</taxon>
        <taxon>Massilia</taxon>
    </lineage>
</organism>
<keyword evidence="5" id="KW-1185">Reference proteome</keyword>
<sequence length="179" mass="19277">MKIRLITPETFDEVRSQLSGLLLDAVAHGASIGFLAALDGAEAEAYWRGVGDAVADGTRLLLVAGEGAEVRGSVQLDLCQRKNGVNRAEVQKLIVHSSARRRGIAKALMEAVQQQARTHERGVLFLDTEAGAPAEALYRGLGYTFVGGIPEYACTPDGRWTSNAIYYKTLFSRNPGDQA</sequence>
<dbReference type="RefSeq" id="WP_223467932.1">
    <property type="nucleotide sequence ID" value="NZ_JAFBIL020000003.1"/>
</dbReference>
<gene>
    <name evidence="4" type="ORF">I4X03_009255</name>
</gene>
<dbReference type="PROSITE" id="PS51186">
    <property type="entry name" value="GNAT"/>
    <property type="match status" value="1"/>
</dbReference>
<keyword evidence="1" id="KW-0808">Transferase</keyword>
<keyword evidence="2" id="KW-0012">Acyltransferase</keyword>
<dbReference type="Proteomes" id="UP000809349">
    <property type="component" value="Unassembled WGS sequence"/>
</dbReference>